<protein>
    <submittedName>
        <fullName evidence="1">Uncharacterized protein</fullName>
    </submittedName>
</protein>
<keyword evidence="2" id="KW-1185">Reference proteome</keyword>
<evidence type="ECO:0000313" key="1">
    <source>
        <dbReference type="EMBL" id="KRZ69408.1"/>
    </source>
</evidence>
<organism evidence="1 2">
    <name type="scientific">Trichinella papuae</name>
    <dbReference type="NCBI Taxonomy" id="268474"/>
    <lineage>
        <taxon>Eukaryota</taxon>
        <taxon>Metazoa</taxon>
        <taxon>Ecdysozoa</taxon>
        <taxon>Nematoda</taxon>
        <taxon>Enoplea</taxon>
        <taxon>Dorylaimia</taxon>
        <taxon>Trichinellida</taxon>
        <taxon>Trichinellidae</taxon>
        <taxon>Trichinella</taxon>
    </lineage>
</organism>
<reference evidence="1 2" key="1">
    <citation type="submission" date="2015-01" db="EMBL/GenBank/DDBJ databases">
        <title>Evolution of Trichinella species and genotypes.</title>
        <authorList>
            <person name="Korhonen P.K."/>
            <person name="Edoardo P."/>
            <person name="Giuseppe L.R."/>
            <person name="Gasser R.B."/>
        </authorList>
    </citation>
    <scope>NUCLEOTIDE SEQUENCE [LARGE SCALE GENOMIC DNA]</scope>
    <source>
        <strain evidence="1">ISS1980</strain>
    </source>
</reference>
<comment type="caution">
    <text evidence="1">The sequence shown here is derived from an EMBL/GenBank/DDBJ whole genome shotgun (WGS) entry which is preliminary data.</text>
</comment>
<dbReference type="AlphaFoldDB" id="A0A0V1MD14"/>
<evidence type="ECO:0000313" key="2">
    <source>
        <dbReference type="Proteomes" id="UP000054843"/>
    </source>
</evidence>
<dbReference type="OrthoDB" id="10536006at2759"/>
<dbReference type="EMBL" id="JYDO01000137">
    <property type="protein sequence ID" value="KRZ69408.1"/>
    <property type="molecule type" value="Genomic_DNA"/>
</dbReference>
<accession>A0A0V1MD14</accession>
<sequence>MRWPYPTHVWRLLRPLHHCRPTMKFLSSLSYLKQLPVCGLMVAIVLLSTGHLEAIPGITLSATRRCAQFRRKWPCLPHQKHSVALRAGRLLVDLSGVVSSSSNRQVRASTAHTRLSFPAAAFSLVRYRLSPTSVTSSAEFSASWRTFTRVVGSCRRSSLWRSLDATPQIKRATNSFSDFPSRRPNSATCCAKSQIDWFFRCLRPLNRTASHIRGSLGSRCPDHGVSAHPSRCPKGCLVGRVLIEQRHSLTARGWRLDARTGECQGWALTGVCDSCHYKFPDRPPL</sequence>
<gene>
    <name evidence="1" type="ORF">T10_9274</name>
</gene>
<proteinExistence type="predicted"/>
<name>A0A0V1MD14_9BILA</name>
<dbReference type="Proteomes" id="UP000054843">
    <property type="component" value="Unassembled WGS sequence"/>
</dbReference>